<proteinExistence type="predicted"/>
<dbReference type="AlphaFoldDB" id="A0A2W4QMP6"/>
<protein>
    <submittedName>
        <fullName evidence="2">Uncharacterized protein</fullName>
    </submittedName>
</protein>
<gene>
    <name evidence="2" type="ORF">DM484_22700</name>
</gene>
<name>A0A2W4QMP6_9GAMM</name>
<sequence>MTYRYLFPAVLLPLFLTGCAALHRDQVQFDHLSDCPKQSESNLASRQNELGPLSDTQTLACAVDFLRNNKGTSLLSNALGSRLCLNLAERETDQDKREKLAGEGVAFAEMALSKGGGDDGAVHYYLAANLGLAVREHLTLAMDNLSRLEGEMKKALAKSPKIDDGGPMRLLGTLYIKAPAWPNGIGDRDKGLDLLEQAVKEFPGHPLNHLFYAQAILAVDDGDARAVAKSEFMLGEKLLLGGNWGYSRPSWQKEFDDFRDDIADASGAPTQPLAMQTRR</sequence>
<keyword evidence="1" id="KW-0732">Signal</keyword>
<reference evidence="2 3" key="1">
    <citation type="journal article" date="2018" name="Aquat. Microb. Ecol.">
        <title>Gammaproteobacterial methanotrophs dominate.</title>
        <authorList>
            <person name="Rissanen A.J."/>
            <person name="Saarenheimo J."/>
            <person name="Tiirola M."/>
            <person name="Peura S."/>
            <person name="Aalto S.L."/>
            <person name="Karvinen A."/>
            <person name="Nykanen H."/>
        </authorList>
    </citation>
    <scope>NUCLEOTIDE SEQUENCE [LARGE SCALE GENOMIC DNA]</scope>
    <source>
        <strain evidence="2">AMbin10</strain>
    </source>
</reference>
<dbReference type="InterPro" id="IPR054675">
    <property type="entry name" value="BstC"/>
</dbReference>
<evidence type="ECO:0000313" key="2">
    <source>
        <dbReference type="EMBL" id="PZN73411.1"/>
    </source>
</evidence>
<evidence type="ECO:0000256" key="1">
    <source>
        <dbReference type="SAM" id="SignalP"/>
    </source>
</evidence>
<dbReference type="PROSITE" id="PS51257">
    <property type="entry name" value="PROKAR_LIPOPROTEIN"/>
    <property type="match status" value="1"/>
</dbReference>
<comment type="caution">
    <text evidence="2">The sequence shown here is derived from an EMBL/GenBank/DDBJ whole genome shotgun (WGS) entry which is preliminary data.</text>
</comment>
<feature type="chain" id="PRO_5015876983" evidence="1">
    <location>
        <begin position="21"/>
        <end position="279"/>
    </location>
</feature>
<evidence type="ECO:0000313" key="3">
    <source>
        <dbReference type="Proteomes" id="UP000249396"/>
    </source>
</evidence>
<dbReference type="Proteomes" id="UP000249396">
    <property type="component" value="Unassembled WGS sequence"/>
</dbReference>
<dbReference type="Gene3D" id="1.25.40.920">
    <property type="entry name" value="TRAP transporter T-component"/>
    <property type="match status" value="1"/>
</dbReference>
<dbReference type="InterPro" id="IPR038537">
    <property type="entry name" value="TatT_sf"/>
</dbReference>
<accession>A0A2W4QMP6</accession>
<dbReference type="NCBIfam" id="NF045602">
    <property type="entry name" value="BstC"/>
    <property type="match status" value="1"/>
</dbReference>
<organism evidence="2 3">
    <name type="scientific">Candidatus Methylumidiphilus alinenensis</name>
    <dbReference type="NCBI Taxonomy" id="2202197"/>
    <lineage>
        <taxon>Bacteria</taxon>
        <taxon>Pseudomonadati</taxon>
        <taxon>Pseudomonadota</taxon>
        <taxon>Gammaproteobacteria</taxon>
        <taxon>Methylococcales</taxon>
        <taxon>Candidatus Methylumidiphilus</taxon>
    </lineage>
</organism>
<feature type="signal peptide" evidence="1">
    <location>
        <begin position="1"/>
        <end position="20"/>
    </location>
</feature>
<dbReference type="EMBL" id="QJPH01000457">
    <property type="protein sequence ID" value="PZN73411.1"/>
    <property type="molecule type" value="Genomic_DNA"/>
</dbReference>